<evidence type="ECO:0000313" key="1">
    <source>
        <dbReference type="EMBL" id="CAF1328072.1"/>
    </source>
</evidence>
<dbReference type="Proteomes" id="UP000663829">
    <property type="component" value="Unassembled WGS sequence"/>
</dbReference>
<organism evidence="1 3">
    <name type="scientific">Didymodactylos carnosus</name>
    <dbReference type="NCBI Taxonomy" id="1234261"/>
    <lineage>
        <taxon>Eukaryota</taxon>
        <taxon>Metazoa</taxon>
        <taxon>Spiralia</taxon>
        <taxon>Gnathifera</taxon>
        <taxon>Rotifera</taxon>
        <taxon>Eurotatoria</taxon>
        <taxon>Bdelloidea</taxon>
        <taxon>Philodinida</taxon>
        <taxon>Philodinidae</taxon>
        <taxon>Didymodactylos</taxon>
    </lineage>
</organism>
<keyword evidence="3" id="KW-1185">Reference proteome</keyword>
<dbReference type="EMBL" id="CAJOBC010051481">
    <property type="protein sequence ID" value="CAF4179304.1"/>
    <property type="molecule type" value="Genomic_DNA"/>
</dbReference>
<accession>A0A815FSZ5</accession>
<proteinExistence type="predicted"/>
<evidence type="ECO:0000313" key="2">
    <source>
        <dbReference type="EMBL" id="CAF4179304.1"/>
    </source>
</evidence>
<protein>
    <submittedName>
        <fullName evidence="1">Uncharacterized protein</fullName>
    </submittedName>
</protein>
<dbReference type="EMBL" id="CAJNOQ010013751">
    <property type="protein sequence ID" value="CAF1328072.1"/>
    <property type="molecule type" value="Genomic_DNA"/>
</dbReference>
<dbReference type="Proteomes" id="UP000681722">
    <property type="component" value="Unassembled WGS sequence"/>
</dbReference>
<reference evidence="1" key="1">
    <citation type="submission" date="2021-02" db="EMBL/GenBank/DDBJ databases">
        <authorList>
            <person name="Nowell W R."/>
        </authorList>
    </citation>
    <scope>NUCLEOTIDE SEQUENCE</scope>
</reference>
<evidence type="ECO:0000313" key="3">
    <source>
        <dbReference type="Proteomes" id="UP000663829"/>
    </source>
</evidence>
<name>A0A815FSZ5_9BILA</name>
<feature type="non-terminal residue" evidence="1">
    <location>
        <position position="1"/>
    </location>
</feature>
<sequence length="45" mass="5289">SIFELEQDQSRIQKNDANMIVQQPKIEQRDNFPKHLRGGGACFDW</sequence>
<comment type="caution">
    <text evidence="1">The sequence shown here is derived from an EMBL/GenBank/DDBJ whole genome shotgun (WGS) entry which is preliminary data.</text>
</comment>
<gene>
    <name evidence="1" type="ORF">GPM918_LOCUS29807</name>
    <name evidence="2" type="ORF">SRO942_LOCUS30400</name>
</gene>
<dbReference type="AlphaFoldDB" id="A0A815FSZ5"/>